<proteinExistence type="predicted"/>
<keyword evidence="1" id="KW-1133">Transmembrane helix</keyword>
<organism evidence="2 3">
    <name type="scientific">Aeromonas salmonicida</name>
    <dbReference type="NCBI Taxonomy" id="645"/>
    <lineage>
        <taxon>Bacteria</taxon>
        <taxon>Pseudomonadati</taxon>
        <taxon>Pseudomonadota</taxon>
        <taxon>Gammaproteobacteria</taxon>
        <taxon>Aeromonadales</taxon>
        <taxon>Aeromonadaceae</taxon>
        <taxon>Aeromonas</taxon>
    </lineage>
</organism>
<dbReference type="Proteomes" id="UP000249422">
    <property type="component" value="Unassembled WGS sequence"/>
</dbReference>
<evidence type="ECO:0000256" key="1">
    <source>
        <dbReference type="SAM" id="Phobius"/>
    </source>
</evidence>
<name>A0AAX1PDW5_AERSA</name>
<evidence type="ECO:0000313" key="3">
    <source>
        <dbReference type="Proteomes" id="UP000249422"/>
    </source>
</evidence>
<dbReference type="AlphaFoldDB" id="A0AAX1PDW5"/>
<feature type="transmembrane region" description="Helical" evidence="1">
    <location>
        <begin position="384"/>
        <end position="402"/>
    </location>
</feature>
<protein>
    <submittedName>
        <fullName evidence="2">Uncharacterized protein</fullName>
    </submittedName>
</protein>
<dbReference type="EMBL" id="QLLM01000031">
    <property type="protein sequence ID" value="RAI98381.1"/>
    <property type="molecule type" value="Genomic_DNA"/>
</dbReference>
<evidence type="ECO:0000313" key="2">
    <source>
        <dbReference type="EMBL" id="RAI98381.1"/>
    </source>
</evidence>
<gene>
    <name evidence="2" type="ORF">DEU50_13119</name>
</gene>
<keyword evidence="1" id="KW-0812">Transmembrane</keyword>
<keyword evidence="1" id="KW-0472">Membrane</keyword>
<reference evidence="2 3" key="1">
    <citation type="submission" date="2018-06" db="EMBL/GenBank/DDBJ databases">
        <title>Freshwater and sediment microbial communities from various areas in North America, analyzing microbe dynamics in response to fracking.</title>
        <authorList>
            <person name="Lamendella R."/>
        </authorList>
    </citation>
    <scope>NUCLEOTIDE SEQUENCE [LARGE SCALE GENOMIC DNA]</scope>
    <source>
        <strain evidence="2 3">17</strain>
    </source>
</reference>
<sequence>MIIKFKISKDCAENPTISVDKLFQFVVVGEKQNDNKRCVEIYTAIAFKRQFDENQNGPISLKIEPQFDDFTKEQQNYCNNFSYSDCSEYYQEIDIIKQFWGSKSDTIDDRNKLLPLIGITSAEPRLLEQIYTNKNIAPIMIEESEKGIDKFIIIPLPSTKTGNKIILSGNASDISHVAAANKISFCFWFKISHVGFFKEHEHIEVEHTLDFDFPFISDDFKIYYQVPKYYDLNKGKVTCHSQQEASSEIVKVYSQHRIKYFQEWRENGIYDSALFRVLNNKNFEGIIRSNSGNKTITSQIEIIDNRISKMREVYTLLAGIAISTFVAMGLDATRLGMTSHQELLEFNFLGLNITAAIAWTIIAIGLVIKYFRIFDENTSKGRKTIYILLSMPILLHSFIVLYIPTTQYIVGPYKNINLIKDIIVWDMLLSIFLFCGKKFHNKIISLRQRWRGKGEASKLKYKISGKMLGAVNKIWGIKQ</sequence>
<feature type="transmembrane region" description="Helical" evidence="1">
    <location>
        <begin position="350"/>
        <end position="372"/>
    </location>
</feature>
<dbReference type="RefSeq" id="WP_111589757.1">
    <property type="nucleotide sequence ID" value="NZ_CAWNWF010000031.1"/>
</dbReference>
<comment type="caution">
    <text evidence="2">The sequence shown here is derived from an EMBL/GenBank/DDBJ whole genome shotgun (WGS) entry which is preliminary data.</text>
</comment>
<feature type="transmembrane region" description="Helical" evidence="1">
    <location>
        <begin position="422"/>
        <end position="439"/>
    </location>
</feature>
<accession>A0AAX1PDW5</accession>
<feature type="transmembrane region" description="Helical" evidence="1">
    <location>
        <begin position="313"/>
        <end position="330"/>
    </location>
</feature>